<accession>D3UHK8</accession>
<reference evidence="1 2" key="1">
    <citation type="journal article" date="2010" name="BMC Genomics">
        <title>Comparative genomics and proteomics of Helicobacter mustelae, an ulcerogenic and carcinogenic gastric pathogen.</title>
        <authorList>
            <person name="O'Toole P.W."/>
            <person name="Snelling W.J."/>
            <person name="Canchaya C."/>
            <person name="Forde B.M."/>
            <person name="Hardie K.R."/>
            <person name="Josenhans C."/>
            <person name="Graham R.L.J."/>
            <person name="McMullan G."/>
            <person name="Parkhill J."/>
            <person name="Belda E."/>
            <person name="Bentley S.D."/>
        </authorList>
    </citation>
    <scope>NUCLEOTIDE SEQUENCE [LARGE SCALE GENOMIC DNA]</scope>
    <source>
        <strain evidence="2">ATCC 43772 / LMG 18044 / NCTC 12198 / 12198</strain>
    </source>
</reference>
<dbReference type="STRING" id="679897.HMU07230"/>
<sequence length="57" mass="6622">MQEVEKMMKKVIFLGMLIVFLLAFLLITLGVLANISAEHTKEIRKLQKKVELLEKNH</sequence>
<evidence type="ECO:0000313" key="1">
    <source>
        <dbReference type="EMBL" id="CBG39980.1"/>
    </source>
</evidence>
<dbReference type="AlphaFoldDB" id="D3UHK8"/>
<dbReference type="KEGG" id="hms:HMU07230"/>
<dbReference type="EMBL" id="FN555004">
    <property type="protein sequence ID" value="CBG39980.1"/>
    <property type="molecule type" value="Genomic_DNA"/>
</dbReference>
<name>D3UHK8_HELM1</name>
<organism evidence="1 2">
    <name type="scientific">Helicobacter mustelae (strain ATCC 43772 / CCUG 25715 / CIP 103759 / LMG 18044 / NCTC 12198 / R85-136P)</name>
    <name type="common">Campylobacter mustelae</name>
    <dbReference type="NCBI Taxonomy" id="679897"/>
    <lineage>
        <taxon>Bacteria</taxon>
        <taxon>Pseudomonadati</taxon>
        <taxon>Campylobacterota</taxon>
        <taxon>Epsilonproteobacteria</taxon>
        <taxon>Campylobacterales</taxon>
        <taxon>Helicobacteraceae</taxon>
        <taxon>Helicobacter</taxon>
    </lineage>
</organism>
<dbReference type="Proteomes" id="UP000001522">
    <property type="component" value="Chromosome"/>
</dbReference>
<keyword evidence="2" id="KW-1185">Reference proteome</keyword>
<evidence type="ECO:0000313" key="2">
    <source>
        <dbReference type="Proteomes" id="UP000001522"/>
    </source>
</evidence>
<proteinExistence type="predicted"/>
<dbReference type="RefSeq" id="WP_013023058.1">
    <property type="nucleotide sequence ID" value="NC_013949.1"/>
</dbReference>
<gene>
    <name evidence="1" type="ordered locus">HMU07230</name>
</gene>
<dbReference type="HOGENOM" id="CLU_2990469_0_0_7"/>
<protein>
    <submittedName>
        <fullName evidence="1">Putative periplasmic protein</fullName>
    </submittedName>
</protein>